<dbReference type="OrthoDB" id="9801056at2"/>
<dbReference type="PANTHER" id="PTHR48079:SF6">
    <property type="entry name" value="NAD(P)-BINDING DOMAIN-CONTAINING PROTEIN-RELATED"/>
    <property type="match status" value="1"/>
</dbReference>
<dbReference type="Gene3D" id="3.40.50.720">
    <property type="entry name" value="NAD(P)-binding Rossmann-like Domain"/>
    <property type="match status" value="1"/>
</dbReference>
<dbReference type="GO" id="GO:0005737">
    <property type="term" value="C:cytoplasm"/>
    <property type="evidence" value="ECO:0007669"/>
    <property type="project" value="TreeGrafter"/>
</dbReference>
<name>A0A178IC63_9BACT</name>
<reference evidence="2 3" key="1">
    <citation type="submission" date="2016-01" db="EMBL/GenBank/DDBJ databases">
        <title>High potential of lignocellulose degradation of a new Verrucomicrobia species.</title>
        <authorList>
            <person name="Wang Y."/>
            <person name="Shi Y."/>
            <person name="Qiu Z."/>
            <person name="Liu S."/>
            <person name="Yang H."/>
        </authorList>
    </citation>
    <scope>NUCLEOTIDE SEQUENCE [LARGE SCALE GENOMIC DNA]</scope>
    <source>
        <strain evidence="2 3">TSB47</strain>
    </source>
</reference>
<dbReference type="SUPFAM" id="SSF51735">
    <property type="entry name" value="NAD(P)-binding Rossmann-fold domains"/>
    <property type="match status" value="1"/>
</dbReference>
<dbReference type="InterPro" id="IPR001509">
    <property type="entry name" value="Epimerase_deHydtase"/>
</dbReference>
<dbReference type="GO" id="GO:0004029">
    <property type="term" value="F:aldehyde dehydrogenase (NAD+) activity"/>
    <property type="evidence" value="ECO:0007669"/>
    <property type="project" value="TreeGrafter"/>
</dbReference>
<dbReference type="PANTHER" id="PTHR48079">
    <property type="entry name" value="PROTEIN YEEZ"/>
    <property type="match status" value="1"/>
</dbReference>
<dbReference type="RefSeq" id="WP_068772492.1">
    <property type="nucleotide sequence ID" value="NZ_CP109796.1"/>
</dbReference>
<organism evidence="2 3">
    <name type="scientific">Termitidicoccus mucosus</name>
    <dbReference type="NCBI Taxonomy" id="1184151"/>
    <lineage>
        <taxon>Bacteria</taxon>
        <taxon>Pseudomonadati</taxon>
        <taxon>Verrucomicrobiota</taxon>
        <taxon>Opitutia</taxon>
        <taxon>Opitutales</taxon>
        <taxon>Opitutaceae</taxon>
        <taxon>Termitidicoccus</taxon>
    </lineage>
</organism>
<evidence type="ECO:0000259" key="1">
    <source>
        <dbReference type="Pfam" id="PF01370"/>
    </source>
</evidence>
<protein>
    <recommendedName>
        <fullName evidence="1">NAD-dependent epimerase/dehydratase domain-containing protein</fullName>
    </recommendedName>
</protein>
<dbReference type="Proteomes" id="UP000078486">
    <property type="component" value="Unassembled WGS sequence"/>
</dbReference>
<sequence>MKIAIIGSNGFVGTRLVEHLHLDSPHTAVPIVRQPSSLALPARFAIDWRLADALDSDSLAAALHGCDAVVHAALGDPDQITRMPAVLCAAAARAGLRRIVYLSSASVHGQDIPPGTDEETPLHTRHSLDYNNAKVRAERALFAAARRHSLHVYALRPGVVFGPRSRWITDAAQALRDGVAWLHGDGSGICNTIYIDNLVHAIRLCLEHSDPAATATRAYLVADAETVTWADFHAPVARALEVPAEAIHRVEHLPAFPKSFRQRVDQTLSRPWAQKLLPAFPHKLKQNTKKILATLSTPPPPDAWTIPAAPRPVITEEQALLQQCRWKIPHARATGLLAYHPPVTFAEGMARSLAWLSFARPDLFPEKVTSIK</sequence>
<dbReference type="EMBL" id="LRRQ01000167">
    <property type="protein sequence ID" value="OAM87622.1"/>
    <property type="molecule type" value="Genomic_DNA"/>
</dbReference>
<dbReference type="InterPro" id="IPR051783">
    <property type="entry name" value="NAD(P)-dependent_oxidoreduct"/>
</dbReference>
<dbReference type="Pfam" id="PF01370">
    <property type="entry name" value="Epimerase"/>
    <property type="match status" value="1"/>
</dbReference>
<dbReference type="AlphaFoldDB" id="A0A178IC63"/>
<keyword evidence="3" id="KW-1185">Reference proteome</keyword>
<evidence type="ECO:0000313" key="2">
    <source>
        <dbReference type="EMBL" id="OAM87622.1"/>
    </source>
</evidence>
<feature type="domain" description="NAD-dependent epimerase/dehydratase" evidence="1">
    <location>
        <begin position="3"/>
        <end position="211"/>
    </location>
</feature>
<accession>A0A178IC63</accession>
<evidence type="ECO:0000313" key="3">
    <source>
        <dbReference type="Proteomes" id="UP000078486"/>
    </source>
</evidence>
<comment type="caution">
    <text evidence="2">The sequence shown here is derived from an EMBL/GenBank/DDBJ whole genome shotgun (WGS) entry which is preliminary data.</text>
</comment>
<gene>
    <name evidence="2" type="ORF">AW736_22170</name>
</gene>
<proteinExistence type="predicted"/>
<dbReference type="STRING" id="1184151.AW736_22170"/>
<dbReference type="InterPro" id="IPR036291">
    <property type="entry name" value="NAD(P)-bd_dom_sf"/>
</dbReference>